<evidence type="ECO:0000313" key="4">
    <source>
        <dbReference type="Proteomes" id="UP001500253"/>
    </source>
</evidence>
<proteinExistence type="predicted"/>
<gene>
    <name evidence="3" type="ORF">GCM10010246_77500</name>
</gene>
<name>A0ABN3H7K7_9ACTN</name>
<dbReference type="Pfam" id="PF05729">
    <property type="entry name" value="NACHT"/>
    <property type="match status" value="1"/>
</dbReference>
<accession>A0ABN3H7K7</accession>
<dbReference type="Gene3D" id="3.40.50.300">
    <property type="entry name" value="P-loop containing nucleotide triphosphate hydrolases"/>
    <property type="match status" value="1"/>
</dbReference>
<dbReference type="InterPro" id="IPR007111">
    <property type="entry name" value="NACHT_NTPase"/>
</dbReference>
<dbReference type="InterPro" id="IPR027417">
    <property type="entry name" value="P-loop_NTPase"/>
</dbReference>
<evidence type="ECO:0000313" key="3">
    <source>
        <dbReference type="EMBL" id="GAA2371606.1"/>
    </source>
</evidence>
<organism evidence="3 4">
    <name type="scientific">Streptomyces cuspidosporus</name>
    <dbReference type="NCBI Taxonomy" id="66882"/>
    <lineage>
        <taxon>Bacteria</taxon>
        <taxon>Bacillati</taxon>
        <taxon>Actinomycetota</taxon>
        <taxon>Actinomycetes</taxon>
        <taxon>Kitasatosporales</taxon>
        <taxon>Streptomycetaceae</taxon>
        <taxon>Streptomyces</taxon>
    </lineage>
</organism>
<keyword evidence="1" id="KW-0812">Transmembrane</keyword>
<dbReference type="SUPFAM" id="SSF52540">
    <property type="entry name" value="P-loop containing nucleoside triphosphate hydrolases"/>
    <property type="match status" value="1"/>
</dbReference>
<dbReference type="PANTHER" id="PTHR46844:SF1">
    <property type="entry name" value="SLR5058 PROTEIN"/>
    <property type="match status" value="1"/>
</dbReference>
<feature type="transmembrane region" description="Helical" evidence="1">
    <location>
        <begin position="12"/>
        <end position="31"/>
    </location>
</feature>
<dbReference type="RefSeq" id="WP_346178942.1">
    <property type="nucleotide sequence ID" value="NZ_BAAASD010000057.1"/>
</dbReference>
<keyword evidence="1" id="KW-1133">Transmembrane helix</keyword>
<protein>
    <recommendedName>
        <fullName evidence="2">NACHT domain-containing protein</fullName>
    </recommendedName>
</protein>
<dbReference type="PROSITE" id="PS50837">
    <property type="entry name" value="NACHT"/>
    <property type="match status" value="1"/>
</dbReference>
<keyword evidence="1" id="KW-0472">Membrane</keyword>
<dbReference type="EMBL" id="BAAASD010000057">
    <property type="protein sequence ID" value="GAA2371606.1"/>
    <property type="molecule type" value="Genomic_DNA"/>
</dbReference>
<feature type="domain" description="NACHT" evidence="2">
    <location>
        <begin position="164"/>
        <end position="296"/>
    </location>
</feature>
<dbReference type="PANTHER" id="PTHR46844">
    <property type="entry name" value="SLR5058 PROTEIN"/>
    <property type="match status" value="1"/>
</dbReference>
<dbReference type="Proteomes" id="UP001500253">
    <property type="component" value="Unassembled WGS sequence"/>
</dbReference>
<evidence type="ECO:0000259" key="2">
    <source>
        <dbReference type="PROSITE" id="PS50837"/>
    </source>
</evidence>
<keyword evidence="4" id="KW-1185">Reference proteome</keyword>
<feature type="transmembrane region" description="Helical" evidence="1">
    <location>
        <begin position="37"/>
        <end position="61"/>
    </location>
</feature>
<evidence type="ECO:0000256" key="1">
    <source>
        <dbReference type="SAM" id="Phobius"/>
    </source>
</evidence>
<comment type="caution">
    <text evidence="3">The sequence shown here is derived from an EMBL/GenBank/DDBJ whole genome shotgun (WGS) entry which is preliminary data.</text>
</comment>
<sequence length="914" mass="100643">MAGDKGLSIGRAGLLGLGVGAPLVVGTQLWPKVESHPLLAVGLLFAYEAVLAVLAFVSAVSKELENRLAKRVADGTERLLLGRLTRYERRYRRYLVVRHSAGGVKGLTIQGARNPRLEDVFVDVSLRSSPLHQAQNVSLADAEQEVPDGERRSLQDILDHPGLRPLVVIGAPGTGKTTLLEHTTVVYARRRERRRAKRWLPVFVTLRDHVQQIVGGGVAGVGLTMADVARLPLSAAALGDAPAGWFEDHLENGRCVVLLDGLDEVADPHTRQRLVRWAETQAARYPDNRWVLTTRPQGYDAAPMDGAEVLVVRRFTPDQIRRFVHGWYGAVERLSGSRDTGAAAYASAADLIDRLRAQPSLYDLSSNPLLLTMLCNVHRYLGALPGTRAELYGQICQVLLWRRHQAKGLWEDADAGPTRETVLRELAYGMMVHRTRSLPVGGPLATDLLVPALARELPGVSADVFLTSVARTGLLVEREPGQFSFAHQTFQEYLAASHIHRNGMSHLLKQRISDAWWRESILLWSAANPPVQIIEACLELDTADALGLALDCYDEAQEKPHELGQRLEQLRLEALQSPADSPRRRMMTGATVARHLRQVVWLADGVLVSALPVNHDVYRLFSDAHPEFRPEGYEWERGPTRSQDANTIYGTTFLGIPPGAPEALVRWVNDVLDGSAVFRLPTWDEACDPAMRPLLPPACSLWSQPPRDWSNREPVCWAPEGVSHPWSVSLERVYERAVNGTIAIEDFDRSTGFPYQHTDPRFHDLLTDTAREVYRHGVPFDPVITFPSINISSSQALIRPSSPELLIELLTSLPNLVAEQARRLFGGHEPSSARGDRRLANSIAALGAEMVARGVGAEPEAADLLRVAAIALADRSGGIEVEATCRDIALGITTLQDRADGIIPAREVVLLVRA</sequence>
<reference evidence="3 4" key="1">
    <citation type="journal article" date="2019" name="Int. J. Syst. Evol. Microbiol.">
        <title>The Global Catalogue of Microorganisms (GCM) 10K type strain sequencing project: providing services to taxonomists for standard genome sequencing and annotation.</title>
        <authorList>
            <consortium name="The Broad Institute Genomics Platform"/>
            <consortium name="The Broad Institute Genome Sequencing Center for Infectious Disease"/>
            <person name="Wu L."/>
            <person name="Ma J."/>
        </authorList>
    </citation>
    <scope>NUCLEOTIDE SEQUENCE [LARGE SCALE GENOMIC DNA]</scope>
    <source>
        <strain evidence="3 4">JCM 4316</strain>
    </source>
</reference>